<evidence type="ECO:0000313" key="2">
    <source>
        <dbReference type="EMBL" id="AFK03443.1"/>
    </source>
</evidence>
<gene>
    <name evidence="2" type="ordered locus">Emtol_2305</name>
</gene>
<evidence type="ECO:0000313" key="3">
    <source>
        <dbReference type="Proteomes" id="UP000002875"/>
    </source>
</evidence>
<dbReference type="Pfam" id="PF14129">
    <property type="entry name" value="DUF4296"/>
    <property type="match status" value="1"/>
</dbReference>
<dbReference type="Proteomes" id="UP000002875">
    <property type="component" value="Chromosome"/>
</dbReference>
<protein>
    <recommendedName>
        <fullName evidence="1">DUF4296 domain-containing protein</fullName>
    </recommendedName>
</protein>
<name>A0ABM5N1X2_EMTOG</name>
<dbReference type="RefSeq" id="WP_015029140.1">
    <property type="nucleotide sequence ID" value="NC_018748.1"/>
</dbReference>
<feature type="domain" description="DUF4296" evidence="1">
    <location>
        <begin position="55"/>
        <end position="141"/>
    </location>
</feature>
<organism evidence="2 3">
    <name type="scientific">Emticicia oligotrophica (strain DSM 17448 / CIP 109782 / MTCC 6937 / GPTSA100-15)</name>
    <dbReference type="NCBI Taxonomy" id="929562"/>
    <lineage>
        <taxon>Bacteria</taxon>
        <taxon>Pseudomonadati</taxon>
        <taxon>Bacteroidota</taxon>
        <taxon>Cytophagia</taxon>
        <taxon>Cytophagales</taxon>
        <taxon>Leadbetterellaceae</taxon>
        <taxon>Emticicia</taxon>
    </lineage>
</organism>
<dbReference type="EMBL" id="CP002961">
    <property type="protein sequence ID" value="AFK03443.1"/>
    <property type="molecule type" value="Genomic_DNA"/>
</dbReference>
<sequence>MDFLRFFRNLLEEILLRKIRYFENEDKPKMLTKKIFLLLGTILILLGCNNQPSKPKDAIDEATMAKILAEIHITEARVSRLSFQAYDSTKVVYKFYEQQIMAKYKTDTARYRASYNYYVTNPEQMTKLYEQVIKNIEELKKKKKLAY</sequence>
<proteinExistence type="predicted"/>
<evidence type="ECO:0000259" key="1">
    <source>
        <dbReference type="Pfam" id="PF14129"/>
    </source>
</evidence>
<dbReference type="InterPro" id="IPR025381">
    <property type="entry name" value="DUF4296"/>
</dbReference>
<reference evidence="2 3" key="1">
    <citation type="submission" date="2011-07" db="EMBL/GenBank/DDBJ databases">
        <title>The complete genome of chromosome of Emticicia oligotrophica DSM 17448.</title>
        <authorList>
            <consortium name="US DOE Joint Genome Institute (JGI-PGF)"/>
            <person name="Lucas S."/>
            <person name="Han J."/>
            <person name="Lapidus A."/>
            <person name="Bruce D."/>
            <person name="Goodwin L."/>
            <person name="Pitluck S."/>
            <person name="Peters L."/>
            <person name="Kyrpides N."/>
            <person name="Mavromatis K."/>
            <person name="Ivanova N."/>
            <person name="Ovchinnikova G."/>
            <person name="Teshima H."/>
            <person name="Detter J.C."/>
            <person name="Tapia R."/>
            <person name="Han C."/>
            <person name="Land M."/>
            <person name="Hauser L."/>
            <person name="Markowitz V."/>
            <person name="Cheng J.-F."/>
            <person name="Hugenholtz P."/>
            <person name="Woyke T."/>
            <person name="Wu D."/>
            <person name="Tindall B."/>
            <person name="Pomrenke H."/>
            <person name="Brambilla E."/>
            <person name="Klenk H.-P."/>
            <person name="Eisen J.A."/>
        </authorList>
    </citation>
    <scope>NUCLEOTIDE SEQUENCE [LARGE SCALE GENOMIC DNA]</scope>
    <source>
        <strain evidence="2 3">DSM 17448</strain>
    </source>
</reference>
<keyword evidence="3" id="KW-1185">Reference proteome</keyword>
<accession>A0ABM5N1X2</accession>